<reference evidence="1 2" key="1">
    <citation type="submission" date="2018-07" db="EMBL/GenBank/DDBJ databases">
        <title>Leeuwenhoekiella genomics.</title>
        <authorList>
            <person name="Tahon G."/>
            <person name="Willems A."/>
        </authorList>
    </citation>
    <scope>NUCLEOTIDE SEQUENCE [LARGE SCALE GENOMIC DNA]</scope>
    <source>
        <strain evidence="1 2">LMG 29608</strain>
    </source>
</reference>
<protein>
    <submittedName>
        <fullName evidence="1">Uncharacterized protein</fullName>
    </submittedName>
</protein>
<dbReference type="AlphaFoldDB" id="A0A4Q0PF73"/>
<keyword evidence="2" id="KW-1185">Reference proteome</keyword>
<name>A0A4Q0PF73_9FLAO</name>
<accession>A0A4Q0PF73</accession>
<gene>
    <name evidence="1" type="ORF">DSM02_733</name>
</gene>
<evidence type="ECO:0000313" key="1">
    <source>
        <dbReference type="EMBL" id="RXG25567.1"/>
    </source>
</evidence>
<dbReference type="Proteomes" id="UP000289859">
    <property type="component" value="Unassembled WGS sequence"/>
</dbReference>
<evidence type="ECO:0000313" key="2">
    <source>
        <dbReference type="Proteomes" id="UP000289859"/>
    </source>
</evidence>
<organism evidence="1 2">
    <name type="scientific">Leeuwenhoekiella polynyae</name>
    <dbReference type="NCBI Taxonomy" id="1550906"/>
    <lineage>
        <taxon>Bacteria</taxon>
        <taxon>Pseudomonadati</taxon>
        <taxon>Bacteroidota</taxon>
        <taxon>Flavobacteriia</taxon>
        <taxon>Flavobacteriales</taxon>
        <taxon>Flavobacteriaceae</taxon>
        <taxon>Leeuwenhoekiella</taxon>
    </lineage>
</organism>
<comment type="caution">
    <text evidence="1">The sequence shown here is derived from an EMBL/GenBank/DDBJ whole genome shotgun (WGS) entry which is preliminary data.</text>
</comment>
<dbReference type="EMBL" id="QOVK01000002">
    <property type="protein sequence ID" value="RXG25567.1"/>
    <property type="molecule type" value="Genomic_DNA"/>
</dbReference>
<sequence length="42" mass="4833">MLVNAYKHLQNVFNTTSCVINRLANISENKKTQNIVWARVSL</sequence>
<proteinExistence type="predicted"/>